<dbReference type="HOGENOM" id="CLU_085474_0_0_1"/>
<organism evidence="1 2">
    <name type="scientific">Tetrapisispora phaffii (strain ATCC 24235 / CBS 4417 / NBRC 1672 / NRRL Y-8282 / UCD 70-5)</name>
    <name type="common">Yeast</name>
    <name type="synonym">Fabospora phaffii</name>
    <dbReference type="NCBI Taxonomy" id="1071381"/>
    <lineage>
        <taxon>Eukaryota</taxon>
        <taxon>Fungi</taxon>
        <taxon>Dikarya</taxon>
        <taxon>Ascomycota</taxon>
        <taxon>Saccharomycotina</taxon>
        <taxon>Saccharomycetes</taxon>
        <taxon>Saccharomycetales</taxon>
        <taxon>Saccharomycetaceae</taxon>
        <taxon>Tetrapisispora</taxon>
    </lineage>
</organism>
<evidence type="ECO:0000313" key="1">
    <source>
        <dbReference type="EMBL" id="CCE62000.1"/>
    </source>
</evidence>
<dbReference type="InterPro" id="IPR043129">
    <property type="entry name" value="ATPase_NBD"/>
</dbReference>
<dbReference type="OrthoDB" id="337660at2759"/>
<accession>G8BPR9</accession>
<dbReference type="Gene3D" id="3.30.420.40">
    <property type="match status" value="1"/>
</dbReference>
<dbReference type="Proteomes" id="UP000005666">
    <property type="component" value="Chromosome 2"/>
</dbReference>
<sequence>MNRAIIFDFKDGYLYVGKELSCQPHFCIPWLAVNTPDSGYLNASFSRLRDVFHNKLNESSLNRNIVIVDDVLCSTRIKKLLCELFLNKLKCKQLVFIPSAIAECISSGSDRGLVLEIYNNRVVLTPCYDNRIIETGIIESLGSLKSKKTIEDIGLTENCFSTKTFDKLLNFDDGGHDLNEMPLVGLILKVLKQLPIDIRKSLLSNIIISHESKEVDLNSIRHHIKLLPDSAIILSLGSWTGASIFSIYAEQQKVKSEYMVTAQEYLCDNYRVPDWFENRF</sequence>
<dbReference type="EMBL" id="HE612857">
    <property type="protein sequence ID" value="CCE62000.1"/>
    <property type="molecule type" value="Genomic_DNA"/>
</dbReference>
<dbReference type="KEGG" id="tpf:TPHA_0B03280"/>
<protein>
    <submittedName>
        <fullName evidence="1">Uncharacterized protein</fullName>
    </submittedName>
</protein>
<reference evidence="1 2" key="1">
    <citation type="journal article" date="2011" name="Proc. Natl. Acad. Sci. U.S.A.">
        <title>Evolutionary erosion of yeast sex chromosomes by mating-type switching accidents.</title>
        <authorList>
            <person name="Gordon J.L."/>
            <person name="Armisen D."/>
            <person name="Proux-Wera E."/>
            <person name="Oheigeartaigh S.S."/>
            <person name="Byrne K.P."/>
            <person name="Wolfe K.H."/>
        </authorList>
    </citation>
    <scope>NUCLEOTIDE SEQUENCE [LARGE SCALE GENOMIC DNA]</scope>
    <source>
        <strain evidence="2">ATCC 24235 / CBS 4417 / NBRC 1672 / NRRL Y-8282 / UCD 70-5</strain>
    </source>
</reference>
<dbReference type="RefSeq" id="XP_003684434.1">
    <property type="nucleotide sequence ID" value="XM_003684386.1"/>
</dbReference>
<dbReference type="SUPFAM" id="SSF53067">
    <property type="entry name" value="Actin-like ATPase domain"/>
    <property type="match status" value="2"/>
</dbReference>
<dbReference type="AlphaFoldDB" id="G8BPR9"/>
<evidence type="ECO:0000313" key="2">
    <source>
        <dbReference type="Proteomes" id="UP000005666"/>
    </source>
</evidence>
<proteinExistence type="predicted"/>
<dbReference type="GeneID" id="11535190"/>
<dbReference type="eggNOG" id="ENOG502S8RP">
    <property type="taxonomic scope" value="Eukaryota"/>
</dbReference>
<dbReference type="STRING" id="1071381.G8BPR9"/>
<gene>
    <name evidence="1" type="primary">TPHA0B03280</name>
    <name evidence="1" type="ordered locus">TPHA_0B03280</name>
</gene>
<keyword evidence="2" id="KW-1185">Reference proteome</keyword>
<dbReference type="OMA" id="HIAPDWF"/>
<name>G8BPR9_TETPH</name>